<dbReference type="OrthoDB" id="10057439at2759"/>
<dbReference type="AlphaFoldDB" id="A0A2T7NWF2"/>
<dbReference type="EMBL" id="PZQS01000008">
    <property type="protein sequence ID" value="PVD25492.1"/>
    <property type="molecule type" value="Genomic_DNA"/>
</dbReference>
<evidence type="ECO:0000313" key="3">
    <source>
        <dbReference type="Proteomes" id="UP000245119"/>
    </source>
</evidence>
<comment type="caution">
    <text evidence="2">The sequence shown here is derived from an EMBL/GenBank/DDBJ whole genome shotgun (WGS) entry which is preliminary data.</text>
</comment>
<feature type="compositionally biased region" description="Pro residues" evidence="1">
    <location>
        <begin position="656"/>
        <end position="666"/>
    </location>
</feature>
<name>A0A2T7NWF2_POMCA</name>
<protein>
    <submittedName>
        <fullName evidence="2">Uncharacterized protein</fullName>
    </submittedName>
</protein>
<dbReference type="Pfam" id="PF15324">
    <property type="entry name" value="TALPID3"/>
    <property type="match status" value="1"/>
</dbReference>
<dbReference type="PANTHER" id="PTHR15721:SF2">
    <property type="entry name" value="PROTEIN TALPID3"/>
    <property type="match status" value="1"/>
</dbReference>
<feature type="compositionally biased region" description="Polar residues" evidence="1">
    <location>
        <begin position="1058"/>
        <end position="1073"/>
    </location>
</feature>
<organism evidence="2 3">
    <name type="scientific">Pomacea canaliculata</name>
    <name type="common">Golden apple snail</name>
    <dbReference type="NCBI Taxonomy" id="400727"/>
    <lineage>
        <taxon>Eukaryota</taxon>
        <taxon>Metazoa</taxon>
        <taxon>Spiralia</taxon>
        <taxon>Lophotrochozoa</taxon>
        <taxon>Mollusca</taxon>
        <taxon>Gastropoda</taxon>
        <taxon>Caenogastropoda</taxon>
        <taxon>Architaenioglossa</taxon>
        <taxon>Ampullarioidea</taxon>
        <taxon>Ampullariidae</taxon>
        <taxon>Pomacea</taxon>
    </lineage>
</organism>
<dbReference type="GO" id="GO:0036064">
    <property type="term" value="C:ciliary basal body"/>
    <property type="evidence" value="ECO:0007669"/>
    <property type="project" value="TreeGrafter"/>
</dbReference>
<accession>A0A2T7NWF2</accession>
<dbReference type="GO" id="GO:0007224">
    <property type="term" value="P:smoothened signaling pathway"/>
    <property type="evidence" value="ECO:0007669"/>
    <property type="project" value="InterPro"/>
</dbReference>
<evidence type="ECO:0000313" key="2">
    <source>
        <dbReference type="EMBL" id="PVD25492.1"/>
    </source>
</evidence>
<dbReference type="PANTHER" id="PTHR15721">
    <property type="entry name" value="KIAA0586 PROTEIN"/>
    <property type="match status" value="1"/>
</dbReference>
<feature type="compositionally biased region" description="Basic and acidic residues" evidence="1">
    <location>
        <begin position="712"/>
        <end position="725"/>
    </location>
</feature>
<feature type="compositionally biased region" description="Basic and acidic residues" evidence="1">
    <location>
        <begin position="36"/>
        <end position="46"/>
    </location>
</feature>
<feature type="compositionally biased region" description="Acidic residues" evidence="1">
    <location>
        <begin position="1260"/>
        <end position="1269"/>
    </location>
</feature>
<feature type="compositionally biased region" description="Low complexity" evidence="1">
    <location>
        <begin position="203"/>
        <end position="230"/>
    </location>
</feature>
<gene>
    <name evidence="2" type="ORF">C0Q70_13148</name>
</gene>
<feature type="compositionally biased region" description="Polar residues" evidence="1">
    <location>
        <begin position="857"/>
        <end position="870"/>
    </location>
</feature>
<feature type="compositionally biased region" description="Pro residues" evidence="1">
    <location>
        <begin position="679"/>
        <end position="690"/>
    </location>
</feature>
<feature type="compositionally biased region" description="Polar residues" evidence="1">
    <location>
        <begin position="824"/>
        <end position="835"/>
    </location>
</feature>
<feature type="region of interest" description="Disordered" evidence="1">
    <location>
        <begin position="619"/>
        <end position="744"/>
    </location>
</feature>
<feature type="region of interest" description="Disordered" evidence="1">
    <location>
        <begin position="173"/>
        <end position="232"/>
    </location>
</feature>
<feature type="compositionally biased region" description="Low complexity" evidence="1">
    <location>
        <begin position="699"/>
        <end position="711"/>
    </location>
</feature>
<feature type="compositionally biased region" description="Low complexity" evidence="1">
    <location>
        <begin position="62"/>
        <end position="78"/>
    </location>
</feature>
<feature type="region of interest" description="Disordered" evidence="1">
    <location>
        <begin position="1058"/>
        <end position="1140"/>
    </location>
</feature>
<feature type="region of interest" description="Disordered" evidence="1">
    <location>
        <begin position="36"/>
        <end position="85"/>
    </location>
</feature>
<feature type="compositionally biased region" description="Polar residues" evidence="1">
    <location>
        <begin position="1098"/>
        <end position="1112"/>
    </location>
</feature>
<keyword evidence="3" id="KW-1185">Reference proteome</keyword>
<proteinExistence type="predicted"/>
<dbReference type="GO" id="GO:0005814">
    <property type="term" value="C:centriole"/>
    <property type="evidence" value="ECO:0007669"/>
    <property type="project" value="TreeGrafter"/>
</dbReference>
<sequence>MNSFSKQQEGSFQVLFSKAFLFTFLSGRGESLLARDQRSMNYKRDANASPYPKHRRSKREGSSSPSKSSSSSRSHTSSNGVPAVDKFGEARNVLQSVMAQRHNLESNLELMLRSRQDVDVYALLEPGASSAEASRIQKMVEKRISALQQEVQREIECEHRVIAATDATVRNRTKKSTLTGRSAVGFGSSAPRVSRLDSGPAKSQSTGTISSAAAGGSKKSSKMKPAAQKSRIPYEDEQAMTQIYGKALYQKGRTTVRDPYLHFQNEAKSRAARIPSPKRVESMLNVKSSKTQTEVDTATNSLAAGIPRKFYFTPSMGYVPLSSSASGPIQGHLIPTAVPLGKPRMDQGLVTAPPTLLHPQTTAAPSIRPIVTAATNVALVGMTAEPEGPQQNAPELSKQVLPAVDIDSITPSSSPRSSIIDVQQPDTSHNAVFHQTFHCQESDDEESEQTLTDTLEEDQQGVGLSLPGYHQPLAAPSAIFNLAPKSAELRHQHQPMQHYEGGKVPWEERCDELAEDLRHRDVLQNRAKYWLEQELMARLLMRMYPVMESAEQAEHNQEECNKSESIPDDESLLVDDAIGRNGLQLFIDAGQPVNNVLVTALMREVIEERVNRMLAMGHMSEATERETAVEGGSRAGGSVNQDEPDYIMQTVEPQRIPTPQPTPRTSPIPGKVSLRITNPPTPPLTPPQSPEPLSKDKPALAVAEAEAPPLAEAEREPASRPDGQKTDAQLLTQDSDSEVSSSFDISTELKALEDKLKQPALAPVASQHDVATPTTTPPRTPSPTPSEQTVKATPPPSPPLLIVEPTQPEAQVEAEVASPRPNPKQLTSDGATDYTQPPPLMVSVSAGPGPLGEEQLETSLKQRSSPSTADLESDSVSSSSSSSLLETNNDIISEGQWLLSRSEGQVAALPIDEDLHRLAASAARKVDVSTASTLRDTEDIEFDDTDVSRSEGEFHHRPVTDINPETDAVLALVLEMQSQLGSFQQRDLPENHVHSLLQVTGHSTGEVRVSQEAMTQAAMDATGKSIGEISLGKVLASNLPVTMVMPTSTDLNQHTVEGSAYQQQARASENSVTGGRRPNTPSRVPYSLATSGPRRHQQQYQPVNSGLPTSVAQGKRPLKSALVRSNDDTRLSRSSNFESERQGVTMDFGAHTGESEQFHTDTLIQTGMYTSRSSSRQGSIKKSVDFDLSGTYEIFQDRLSRRNSEDDHISTMESSEHLSDMGCSLGLSYSFEDSASERDFHSSGRSHLRMSVTIPTTGEGDSDVSEIEITDNAAH</sequence>
<feature type="region of interest" description="Disordered" evidence="1">
    <location>
        <begin position="758"/>
        <end position="885"/>
    </location>
</feature>
<evidence type="ECO:0000256" key="1">
    <source>
        <dbReference type="SAM" id="MobiDB-lite"/>
    </source>
</evidence>
<dbReference type="InterPro" id="IPR029246">
    <property type="entry name" value="TALPID3"/>
</dbReference>
<feature type="region of interest" description="Disordered" evidence="1">
    <location>
        <begin position="1251"/>
        <end position="1275"/>
    </location>
</feature>
<feature type="compositionally biased region" description="Low complexity" evidence="1">
    <location>
        <begin position="874"/>
        <end position="883"/>
    </location>
</feature>
<feature type="compositionally biased region" description="Pro residues" evidence="1">
    <location>
        <begin position="775"/>
        <end position="784"/>
    </location>
</feature>
<dbReference type="Proteomes" id="UP000245119">
    <property type="component" value="Linkage Group LG8"/>
</dbReference>
<reference evidence="2 3" key="1">
    <citation type="submission" date="2018-04" db="EMBL/GenBank/DDBJ databases">
        <title>The genome of golden apple snail Pomacea canaliculata provides insight into stress tolerance and invasive adaptation.</title>
        <authorList>
            <person name="Liu C."/>
            <person name="Liu B."/>
            <person name="Ren Y."/>
            <person name="Zhang Y."/>
            <person name="Wang H."/>
            <person name="Li S."/>
            <person name="Jiang F."/>
            <person name="Yin L."/>
            <person name="Zhang G."/>
            <person name="Qian W."/>
            <person name="Fan W."/>
        </authorList>
    </citation>
    <scope>NUCLEOTIDE SEQUENCE [LARGE SCALE GENOMIC DNA]</scope>
    <source>
        <strain evidence="2">SZHN2017</strain>
        <tissue evidence="2">Muscle</tissue>
    </source>
</reference>
<dbReference type="STRING" id="400727.A0A2T7NWF2"/>